<gene>
    <name evidence="1" type="ORF">FHB240107_LOCUS6570</name>
</gene>
<evidence type="ECO:0000313" key="2">
    <source>
        <dbReference type="Proteomes" id="UP001189180"/>
    </source>
</evidence>
<sequence length="77" mass="8747">MSDHFFTCNFPQYSIFIYPVPSFEPCGRVFVSIVPAFLTSFGVRNKIHEVSETLTCRSNSQRKISTIYVYGKSVPSS</sequence>
<protein>
    <submittedName>
        <fullName evidence="1">Uncharacterized protein</fullName>
    </submittedName>
</protein>
<dbReference type="Proteomes" id="UP001189180">
    <property type="component" value="Unassembled WGS sequence"/>
</dbReference>
<evidence type="ECO:0000313" key="1">
    <source>
        <dbReference type="EMBL" id="CAM0512231.1"/>
    </source>
</evidence>
<keyword evidence="2" id="KW-1185">Reference proteome</keyword>
<name>A0ABC9HGG6_FASHE</name>
<accession>A0ABC9HGG6</accession>
<dbReference type="AlphaFoldDB" id="A0ABC9HGG6"/>
<dbReference type="EMBL" id="CANUEZ050000201">
    <property type="protein sequence ID" value="CAM0512231.1"/>
    <property type="molecule type" value="Genomic_DNA"/>
</dbReference>
<proteinExistence type="predicted"/>
<organism evidence="1 2">
    <name type="scientific">Fasciola hepatica</name>
    <name type="common">Liver fluke</name>
    <dbReference type="NCBI Taxonomy" id="6192"/>
    <lineage>
        <taxon>Eukaryota</taxon>
        <taxon>Metazoa</taxon>
        <taxon>Spiralia</taxon>
        <taxon>Lophotrochozoa</taxon>
        <taxon>Platyhelminthes</taxon>
        <taxon>Trematoda</taxon>
        <taxon>Digenea</taxon>
        <taxon>Plagiorchiida</taxon>
        <taxon>Echinostomata</taxon>
        <taxon>Echinostomatoidea</taxon>
        <taxon>Fasciolidae</taxon>
        <taxon>Fasciola</taxon>
    </lineage>
</organism>
<reference evidence="1 2" key="1">
    <citation type="submission" date="2024-08" db="EMBL/GenBank/DDBJ databases">
        <authorList>
            <person name="Paterson S."/>
        </authorList>
    </citation>
    <scope>NUCLEOTIDE SEQUENCE [LARGE SCALE GENOMIC DNA]</scope>
</reference>
<comment type="caution">
    <text evidence="1">The sequence shown here is derived from an EMBL/GenBank/DDBJ whole genome shotgun (WGS) entry which is preliminary data.</text>
</comment>